<evidence type="ECO:0000313" key="2">
    <source>
        <dbReference type="Proteomes" id="UP000515153"/>
    </source>
</evidence>
<feature type="region of interest" description="Disordered" evidence="1">
    <location>
        <begin position="1"/>
        <end position="55"/>
    </location>
</feature>
<dbReference type="GeneID" id="41961880"/>
<dbReference type="KEGG" id="pgri:PgNI_06953"/>
<dbReference type="RefSeq" id="XP_030981016.1">
    <property type="nucleotide sequence ID" value="XM_031126971.1"/>
</dbReference>
<keyword evidence="2" id="KW-1185">Reference proteome</keyword>
<reference evidence="3" key="1">
    <citation type="journal article" date="2019" name="Mol. Biol. Evol.">
        <title>Blast fungal genomes show frequent chromosomal changes, gene gains and losses, and effector gene turnover.</title>
        <authorList>
            <person name="Gomez Luciano L.B."/>
            <person name="Jason Tsai I."/>
            <person name="Chuma I."/>
            <person name="Tosa Y."/>
            <person name="Chen Y.H."/>
            <person name="Li J.Y."/>
            <person name="Li M.Y."/>
            <person name="Jade Lu M.Y."/>
            <person name="Nakayashiki H."/>
            <person name="Li W.H."/>
        </authorList>
    </citation>
    <scope>NUCLEOTIDE SEQUENCE</scope>
    <source>
        <strain evidence="3">NI907</strain>
    </source>
</reference>
<reference evidence="3" key="2">
    <citation type="submission" date="2019-10" db="EMBL/GenBank/DDBJ databases">
        <authorList>
            <consortium name="NCBI Genome Project"/>
        </authorList>
    </citation>
    <scope>NUCLEOTIDE SEQUENCE</scope>
    <source>
        <strain evidence="3">NI907</strain>
    </source>
</reference>
<dbReference type="AlphaFoldDB" id="A0A6P8B1C4"/>
<evidence type="ECO:0000313" key="3">
    <source>
        <dbReference type="RefSeq" id="XP_030981016.1"/>
    </source>
</evidence>
<dbReference type="Proteomes" id="UP000515153">
    <property type="component" value="Unplaced"/>
</dbReference>
<proteinExistence type="predicted"/>
<organism evidence="2 3">
    <name type="scientific">Pyricularia grisea</name>
    <name type="common">Crabgrass-specific blast fungus</name>
    <name type="synonym">Magnaporthe grisea</name>
    <dbReference type="NCBI Taxonomy" id="148305"/>
    <lineage>
        <taxon>Eukaryota</taxon>
        <taxon>Fungi</taxon>
        <taxon>Dikarya</taxon>
        <taxon>Ascomycota</taxon>
        <taxon>Pezizomycotina</taxon>
        <taxon>Sordariomycetes</taxon>
        <taxon>Sordariomycetidae</taxon>
        <taxon>Magnaporthales</taxon>
        <taxon>Pyriculariaceae</taxon>
        <taxon>Pyricularia</taxon>
    </lineage>
</organism>
<feature type="compositionally biased region" description="Basic residues" evidence="1">
    <location>
        <begin position="1"/>
        <end position="11"/>
    </location>
</feature>
<gene>
    <name evidence="3" type="ORF">PgNI_06953</name>
</gene>
<evidence type="ECO:0000256" key="1">
    <source>
        <dbReference type="SAM" id="MobiDB-lite"/>
    </source>
</evidence>
<protein>
    <submittedName>
        <fullName evidence="3">Uncharacterized protein</fullName>
    </submittedName>
</protein>
<reference evidence="3" key="3">
    <citation type="submission" date="2025-08" db="UniProtKB">
        <authorList>
            <consortium name="RefSeq"/>
        </authorList>
    </citation>
    <scope>IDENTIFICATION</scope>
    <source>
        <strain evidence="3">NI907</strain>
    </source>
</reference>
<sequence length="55" mass="6110">MLHASRPKRNPTKPDHCCRSRASQIPLFPKSPSNKDPAGRICSTSQAATPFRAYE</sequence>
<accession>A0A6P8B1C4</accession>
<name>A0A6P8B1C4_PYRGI</name>